<proteinExistence type="predicted"/>
<dbReference type="PANTHER" id="PTHR21456:SF1">
    <property type="entry name" value="C2 NT-TYPE DOMAIN-CONTAINING PROTEIN"/>
    <property type="match status" value="1"/>
</dbReference>
<reference evidence="2" key="1">
    <citation type="submission" date="2022-07" db="EMBL/GenBank/DDBJ databases">
        <authorList>
            <person name="Trinca V."/>
            <person name="Uliana J.V.C."/>
            <person name="Torres T.T."/>
            <person name="Ward R.J."/>
            <person name="Monesi N."/>
        </authorList>
    </citation>
    <scope>NUCLEOTIDE SEQUENCE</scope>
    <source>
        <strain evidence="2">HSMRA1968</strain>
        <tissue evidence="2">Whole embryos</tissue>
    </source>
</reference>
<sequence length="163" mass="17645">MYLSCRRLLDGSTRQLTVLTTTTSKDMEKSQCSPSSESITNSSQQLNQTTQQQHMQPVHPLTPTSCLAIRRPTNINPSSGSMSETGSLDRMKAAAERRKKGLDEGGPTVSGRVEGTRVNPDSLIDEILKNTKLDQLEESAEIGVTKVKQGFSIPPKGNDGGIT</sequence>
<feature type="compositionally biased region" description="Basic and acidic residues" evidence="1">
    <location>
        <begin position="87"/>
        <end position="96"/>
    </location>
</feature>
<feature type="compositionally biased region" description="Low complexity" evidence="1">
    <location>
        <begin position="40"/>
        <end position="53"/>
    </location>
</feature>
<comment type="caution">
    <text evidence="2">The sequence shown here is derived from an EMBL/GenBank/DDBJ whole genome shotgun (WGS) entry which is preliminary data.</text>
</comment>
<feature type="compositionally biased region" description="Polar residues" evidence="1">
    <location>
        <begin position="73"/>
        <end position="86"/>
    </location>
</feature>
<dbReference type="PANTHER" id="PTHR21456">
    <property type="entry name" value="FAMILY WITH SEQUENCE SIMILARITY 102"/>
    <property type="match status" value="1"/>
</dbReference>
<organism evidence="2 3">
    <name type="scientific">Pseudolycoriella hygida</name>
    <dbReference type="NCBI Taxonomy" id="35572"/>
    <lineage>
        <taxon>Eukaryota</taxon>
        <taxon>Metazoa</taxon>
        <taxon>Ecdysozoa</taxon>
        <taxon>Arthropoda</taxon>
        <taxon>Hexapoda</taxon>
        <taxon>Insecta</taxon>
        <taxon>Pterygota</taxon>
        <taxon>Neoptera</taxon>
        <taxon>Endopterygota</taxon>
        <taxon>Diptera</taxon>
        <taxon>Nematocera</taxon>
        <taxon>Sciaroidea</taxon>
        <taxon>Sciaridae</taxon>
        <taxon>Pseudolycoriella</taxon>
    </lineage>
</organism>
<accession>A0A9Q0MLE5</accession>
<evidence type="ECO:0000313" key="2">
    <source>
        <dbReference type="EMBL" id="KAJ6633739.1"/>
    </source>
</evidence>
<feature type="non-terminal residue" evidence="2">
    <location>
        <position position="1"/>
    </location>
</feature>
<protein>
    <submittedName>
        <fullName evidence="2">Uncharacterized protein</fullName>
    </submittedName>
</protein>
<dbReference type="EMBL" id="WJQU01001766">
    <property type="protein sequence ID" value="KAJ6633739.1"/>
    <property type="molecule type" value="Genomic_DNA"/>
</dbReference>
<dbReference type="Proteomes" id="UP001151699">
    <property type="component" value="Unassembled WGS sequence"/>
</dbReference>
<dbReference type="OrthoDB" id="3365224at2759"/>
<keyword evidence="3" id="KW-1185">Reference proteome</keyword>
<evidence type="ECO:0000313" key="3">
    <source>
        <dbReference type="Proteomes" id="UP001151699"/>
    </source>
</evidence>
<dbReference type="AlphaFoldDB" id="A0A9Q0MLE5"/>
<dbReference type="InterPro" id="IPR039931">
    <property type="entry name" value="EEIG1/2-like"/>
</dbReference>
<feature type="region of interest" description="Disordered" evidence="1">
    <location>
        <begin position="20"/>
        <end position="116"/>
    </location>
</feature>
<feature type="compositionally biased region" description="Polar residues" evidence="1">
    <location>
        <begin position="30"/>
        <end position="39"/>
    </location>
</feature>
<evidence type="ECO:0000256" key="1">
    <source>
        <dbReference type="SAM" id="MobiDB-lite"/>
    </source>
</evidence>
<name>A0A9Q0MLE5_9DIPT</name>
<gene>
    <name evidence="2" type="ORF">Bhyg_15912</name>
</gene>